<dbReference type="Pfam" id="PF20434">
    <property type="entry name" value="BD-FAE"/>
    <property type="match status" value="1"/>
</dbReference>
<keyword evidence="1" id="KW-0378">Hydrolase</keyword>
<dbReference type="EMBL" id="KE346361">
    <property type="protein sequence ID" value="KJE89995.1"/>
    <property type="molecule type" value="Genomic_DNA"/>
</dbReference>
<evidence type="ECO:0000313" key="4">
    <source>
        <dbReference type="Proteomes" id="UP000008743"/>
    </source>
</evidence>
<dbReference type="PANTHER" id="PTHR48081">
    <property type="entry name" value="AB HYDROLASE SUPERFAMILY PROTEIN C4A8.06C"/>
    <property type="match status" value="1"/>
</dbReference>
<sequence length="331" mass="36107">MTDTNRAVYRTFNIKELDFQYSPSQWSIRGSPDEVINKHVAWLVNGSDRARKVLAESAQLNVRYSTLEAKVAGGGGGGGAAAIPADSSETALDLFFPPEAKTPEQRAKCPLVIYIHGGYWQFLNKDASSFMAENFCKHGLAVAAIGYTLAPAANIFEIIHHTRLGVALAHQLCPGTTAHLIGHSAGGHLAAMCIATSAEEWQAKYGVPAGWIRSATLVSGVFDLRPITMVPSVNDAVRLTMADAQVASPLLLLASIPHDIHVIVAVGRHDPEEFRRQSREFHDNLVQHRGNITDKTQFVYCPEDDHFEAIEKLSHADFCVTQAVFAVARRV</sequence>
<dbReference type="OrthoDB" id="433474at2759"/>
<keyword evidence="4" id="KW-1185">Reference proteome</keyword>
<dbReference type="PhylomeDB" id="A0A0D2WJ34"/>
<accession>A0A0D2WJ34</accession>
<name>A0A0D2WJ34_CAPO3</name>
<dbReference type="GO" id="GO:0004061">
    <property type="term" value="F:arylformamidase activity"/>
    <property type="evidence" value="ECO:0007669"/>
    <property type="project" value="TreeGrafter"/>
</dbReference>
<dbReference type="SUPFAM" id="SSF53474">
    <property type="entry name" value="alpha/beta-Hydrolases"/>
    <property type="match status" value="1"/>
</dbReference>
<dbReference type="Gene3D" id="3.40.50.1820">
    <property type="entry name" value="alpha/beta hydrolase"/>
    <property type="match status" value="1"/>
</dbReference>
<proteinExistence type="predicted"/>
<dbReference type="RefSeq" id="XP_004349904.1">
    <property type="nucleotide sequence ID" value="XM_004349854.2"/>
</dbReference>
<dbReference type="AlphaFoldDB" id="A0A0D2WJ34"/>
<protein>
    <recommendedName>
        <fullName evidence="2">BD-FAE-like domain-containing protein</fullName>
    </recommendedName>
</protein>
<gene>
    <name evidence="3" type="ORF">CAOG_001384</name>
</gene>
<dbReference type="InterPro" id="IPR029058">
    <property type="entry name" value="AB_hydrolase_fold"/>
</dbReference>
<evidence type="ECO:0000313" key="3">
    <source>
        <dbReference type="EMBL" id="KJE89995.1"/>
    </source>
</evidence>
<evidence type="ECO:0000259" key="2">
    <source>
        <dbReference type="Pfam" id="PF20434"/>
    </source>
</evidence>
<dbReference type="InterPro" id="IPR049492">
    <property type="entry name" value="BD-FAE-like_dom"/>
</dbReference>
<evidence type="ECO:0000256" key="1">
    <source>
        <dbReference type="ARBA" id="ARBA00022801"/>
    </source>
</evidence>
<organism evidence="3 4">
    <name type="scientific">Capsaspora owczarzaki (strain ATCC 30864)</name>
    <dbReference type="NCBI Taxonomy" id="595528"/>
    <lineage>
        <taxon>Eukaryota</taxon>
        <taxon>Filasterea</taxon>
        <taxon>Capsaspora</taxon>
    </lineage>
</organism>
<dbReference type="InParanoid" id="A0A0D2WJ34"/>
<dbReference type="STRING" id="595528.A0A0D2WJ34"/>
<feature type="domain" description="BD-FAE-like" evidence="2">
    <location>
        <begin position="103"/>
        <end position="198"/>
    </location>
</feature>
<dbReference type="Proteomes" id="UP000008743">
    <property type="component" value="Unassembled WGS sequence"/>
</dbReference>
<reference evidence="4" key="1">
    <citation type="submission" date="2011-02" db="EMBL/GenBank/DDBJ databases">
        <title>The Genome Sequence of Capsaspora owczarzaki ATCC 30864.</title>
        <authorList>
            <person name="Russ C."/>
            <person name="Cuomo C."/>
            <person name="Burger G."/>
            <person name="Gray M.W."/>
            <person name="Holland P.W.H."/>
            <person name="King N."/>
            <person name="Lang F.B.F."/>
            <person name="Roger A.J."/>
            <person name="Ruiz-Trillo I."/>
            <person name="Young S.K."/>
            <person name="Zeng Q."/>
            <person name="Gargeya S."/>
            <person name="Alvarado L."/>
            <person name="Berlin A."/>
            <person name="Chapman S.B."/>
            <person name="Chen Z."/>
            <person name="Freedman E."/>
            <person name="Gellesch M."/>
            <person name="Goldberg J."/>
            <person name="Griggs A."/>
            <person name="Gujja S."/>
            <person name="Heilman E."/>
            <person name="Heiman D."/>
            <person name="Howarth C."/>
            <person name="Mehta T."/>
            <person name="Neiman D."/>
            <person name="Pearson M."/>
            <person name="Roberts A."/>
            <person name="Saif S."/>
            <person name="Shea T."/>
            <person name="Shenoy N."/>
            <person name="Sisk P."/>
            <person name="Stolte C."/>
            <person name="Sykes S."/>
            <person name="White J."/>
            <person name="Yandava C."/>
            <person name="Haas B."/>
            <person name="Nusbaum C."/>
            <person name="Birren B."/>
        </authorList>
    </citation>
    <scope>NUCLEOTIDE SEQUENCE</scope>
    <source>
        <strain evidence="4">ATCC 30864</strain>
    </source>
</reference>
<dbReference type="PANTHER" id="PTHR48081:SF33">
    <property type="entry name" value="KYNURENINE FORMAMIDASE"/>
    <property type="match status" value="1"/>
</dbReference>
<dbReference type="eggNOG" id="KOG4627">
    <property type="taxonomic scope" value="Eukaryota"/>
</dbReference>
<dbReference type="InterPro" id="IPR050300">
    <property type="entry name" value="GDXG_lipolytic_enzyme"/>
</dbReference>